<dbReference type="Proteomes" id="UP001054837">
    <property type="component" value="Unassembled WGS sequence"/>
</dbReference>
<organism evidence="1 2">
    <name type="scientific">Caerostris darwini</name>
    <dbReference type="NCBI Taxonomy" id="1538125"/>
    <lineage>
        <taxon>Eukaryota</taxon>
        <taxon>Metazoa</taxon>
        <taxon>Ecdysozoa</taxon>
        <taxon>Arthropoda</taxon>
        <taxon>Chelicerata</taxon>
        <taxon>Arachnida</taxon>
        <taxon>Araneae</taxon>
        <taxon>Araneomorphae</taxon>
        <taxon>Entelegynae</taxon>
        <taxon>Araneoidea</taxon>
        <taxon>Araneidae</taxon>
        <taxon>Caerostris</taxon>
    </lineage>
</organism>
<reference evidence="1 2" key="1">
    <citation type="submission" date="2021-06" db="EMBL/GenBank/DDBJ databases">
        <title>Caerostris darwini draft genome.</title>
        <authorList>
            <person name="Kono N."/>
            <person name="Arakawa K."/>
        </authorList>
    </citation>
    <scope>NUCLEOTIDE SEQUENCE [LARGE SCALE GENOMIC DNA]</scope>
</reference>
<dbReference type="EMBL" id="BPLQ01006531">
    <property type="protein sequence ID" value="GIY23323.1"/>
    <property type="molecule type" value="Genomic_DNA"/>
</dbReference>
<evidence type="ECO:0000313" key="2">
    <source>
        <dbReference type="Proteomes" id="UP001054837"/>
    </source>
</evidence>
<proteinExistence type="predicted"/>
<accession>A0AAV4RN09</accession>
<sequence length="94" mass="10828">MTPRLDALSHLVFLVLPELLNKIHVSVSLRRSLCFQNDKALAHFILDIRRQLNVIFQKCWIGRGGMVGRPPRLPDLSCADFYLCKLMCMIPHLI</sequence>
<dbReference type="AlphaFoldDB" id="A0AAV4RN09"/>
<comment type="caution">
    <text evidence="1">The sequence shown here is derived from an EMBL/GenBank/DDBJ whole genome shotgun (WGS) entry which is preliminary data.</text>
</comment>
<protein>
    <recommendedName>
        <fullName evidence="3">Secreted protein</fullName>
    </recommendedName>
</protein>
<evidence type="ECO:0000313" key="1">
    <source>
        <dbReference type="EMBL" id="GIY23323.1"/>
    </source>
</evidence>
<gene>
    <name evidence="1" type="ORF">CDAR_431361</name>
</gene>
<evidence type="ECO:0008006" key="3">
    <source>
        <dbReference type="Google" id="ProtNLM"/>
    </source>
</evidence>
<name>A0AAV4RN09_9ARAC</name>
<keyword evidence="2" id="KW-1185">Reference proteome</keyword>